<feature type="region of interest" description="Disordered" evidence="1">
    <location>
        <begin position="1"/>
        <end position="48"/>
    </location>
</feature>
<keyword evidence="2" id="KW-1133">Transmembrane helix</keyword>
<feature type="region of interest" description="Disordered" evidence="1">
    <location>
        <begin position="324"/>
        <end position="349"/>
    </location>
</feature>
<dbReference type="InterPro" id="IPR029000">
    <property type="entry name" value="Cyclophilin-like_dom_sf"/>
</dbReference>
<feature type="region of interest" description="Disordered" evidence="1">
    <location>
        <begin position="125"/>
        <end position="152"/>
    </location>
</feature>
<gene>
    <name evidence="4" type="ORF">GOEFS_050_00370</name>
</gene>
<evidence type="ECO:0000313" key="5">
    <source>
        <dbReference type="Proteomes" id="UP000035034"/>
    </source>
</evidence>
<dbReference type="PROSITE" id="PS50072">
    <property type="entry name" value="CSA_PPIASE_2"/>
    <property type="match status" value="1"/>
</dbReference>
<feature type="compositionally biased region" description="Basic and acidic residues" evidence="1">
    <location>
        <begin position="9"/>
        <end position="19"/>
    </location>
</feature>
<feature type="region of interest" description="Disordered" evidence="1">
    <location>
        <begin position="230"/>
        <end position="258"/>
    </location>
</feature>
<feature type="compositionally biased region" description="Basic and acidic residues" evidence="1">
    <location>
        <begin position="138"/>
        <end position="150"/>
    </location>
</feature>
<dbReference type="AlphaFoldDB" id="H0QZK8"/>
<dbReference type="Proteomes" id="UP000035034">
    <property type="component" value="Unassembled WGS sequence"/>
</dbReference>
<protein>
    <submittedName>
        <fullName evidence="4">Putative peptidyl-prolyl cis-trans isomerase</fullName>
    </submittedName>
</protein>
<dbReference type="EMBL" id="BAEH01000050">
    <property type="protein sequence ID" value="GAB18259.1"/>
    <property type="molecule type" value="Genomic_DNA"/>
</dbReference>
<keyword evidence="2" id="KW-0472">Membrane</keyword>
<dbReference type="GO" id="GO:0003755">
    <property type="term" value="F:peptidyl-prolyl cis-trans isomerase activity"/>
    <property type="evidence" value="ECO:0007669"/>
    <property type="project" value="InterPro"/>
</dbReference>
<feature type="domain" description="PPIase cyclophilin-type" evidence="3">
    <location>
        <begin position="165"/>
        <end position="348"/>
    </location>
</feature>
<keyword evidence="2" id="KW-0812">Transmembrane</keyword>
<dbReference type="eggNOG" id="COG0652">
    <property type="taxonomic scope" value="Bacteria"/>
</dbReference>
<name>H0QZK8_9ACTN</name>
<evidence type="ECO:0000256" key="2">
    <source>
        <dbReference type="SAM" id="Phobius"/>
    </source>
</evidence>
<feature type="compositionally biased region" description="Basic and acidic residues" evidence="1">
    <location>
        <begin position="30"/>
        <end position="48"/>
    </location>
</feature>
<dbReference type="Gene3D" id="2.40.100.10">
    <property type="entry name" value="Cyclophilin-like"/>
    <property type="match status" value="1"/>
</dbReference>
<sequence>MSTNDDGQEDKIDLDKPQDASEPTSAAPSNEERRQAAKAKLEQRLEHEHQQARRRKIIIASVSTAVVVAVVATVTTIVVKNILDDREAARWTSCTYAAAENPLDNLPKTVPANVPADQRANYQKQIDEAQRQAAQARPLERTSPKPDAKQLKSGTAAWQLNTSQGLIPITLDRAGAPCNTDAIIALTQNKAALKSNPKVTFNSFFDQTSCGRMTTSKTLNVLQCGDPTKIGVGGPGWSSPDEPPTDLKPSPSQNPMAGDQNVIYPRGTVAVYNRNNPQSGSANTGGSQFFIVISDSQLPANYSVIGKVDDAGLKVLDKVSKAGVVPTSPDQPGEGAPKLPVDIKTATIS</sequence>
<feature type="transmembrane region" description="Helical" evidence="2">
    <location>
        <begin position="57"/>
        <end position="79"/>
    </location>
</feature>
<organism evidence="4 5">
    <name type="scientific">Gordonia effusa NBRC 100432</name>
    <dbReference type="NCBI Taxonomy" id="1077974"/>
    <lineage>
        <taxon>Bacteria</taxon>
        <taxon>Bacillati</taxon>
        <taxon>Actinomycetota</taxon>
        <taxon>Actinomycetes</taxon>
        <taxon>Mycobacteriales</taxon>
        <taxon>Gordoniaceae</taxon>
        <taxon>Gordonia</taxon>
    </lineage>
</organism>
<keyword evidence="4" id="KW-0413">Isomerase</keyword>
<accession>H0QZK8</accession>
<dbReference type="SUPFAM" id="SSF50891">
    <property type="entry name" value="Cyclophilin-like"/>
    <property type="match status" value="1"/>
</dbReference>
<proteinExistence type="predicted"/>
<comment type="caution">
    <text evidence="4">The sequence shown here is derived from an EMBL/GenBank/DDBJ whole genome shotgun (WGS) entry which is preliminary data.</text>
</comment>
<evidence type="ECO:0000256" key="1">
    <source>
        <dbReference type="SAM" id="MobiDB-lite"/>
    </source>
</evidence>
<reference evidence="4 5" key="1">
    <citation type="submission" date="2011-12" db="EMBL/GenBank/DDBJ databases">
        <title>Whole genome shotgun sequence of Gordonia effusa NBRC 100432.</title>
        <authorList>
            <person name="Yoshida I."/>
            <person name="Takarada H."/>
            <person name="Hosoyama A."/>
            <person name="Tsuchikane K."/>
            <person name="Katsumata H."/>
            <person name="Yamazaki S."/>
            <person name="Fujita N."/>
        </authorList>
    </citation>
    <scope>NUCLEOTIDE SEQUENCE [LARGE SCALE GENOMIC DNA]</scope>
    <source>
        <strain evidence="4 5">NBRC 100432</strain>
    </source>
</reference>
<dbReference type="Pfam" id="PF00160">
    <property type="entry name" value="Pro_isomerase"/>
    <property type="match status" value="1"/>
</dbReference>
<dbReference type="InterPro" id="IPR002130">
    <property type="entry name" value="Cyclophilin-type_PPIase_dom"/>
</dbReference>
<dbReference type="STRING" id="1077974.GOEFS_050_00370"/>
<evidence type="ECO:0000313" key="4">
    <source>
        <dbReference type="EMBL" id="GAB18259.1"/>
    </source>
</evidence>
<keyword evidence="5" id="KW-1185">Reference proteome</keyword>
<evidence type="ECO:0000259" key="3">
    <source>
        <dbReference type="PROSITE" id="PS50072"/>
    </source>
</evidence>